<feature type="compositionally biased region" description="Basic and acidic residues" evidence="1">
    <location>
        <begin position="326"/>
        <end position="353"/>
    </location>
</feature>
<feature type="compositionally biased region" description="Acidic residues" evidence="1">
    <location>
        <begin position="191"/>
        <end position="200"/>
    </location>
</feature>
<name>A0A8H5D7S3_9AGAR</name>
<feature type="region of interest" description="Disordered" evidence="1">
    <location>
        <begin position="366"/>
        <end position="420"/>
    </location>
</feature>
<reference evidence="2 3" key="1">
    <citation type="journal article" date="2020" name="ISME J.">
        <title>Uncovering the hidden diversity of litter-decomposition mechanisms in mushroom-forming fungi.</title>
        <authorList>
            <person name="Floudas D."/>
            <person name="Bentzer J."/>
            <person name="Ahren D."/>
            <person name="Johansson T."/>
            <person name="Persson P."/>
            <person name="Tunlid A."/>
        </authorList>
    </citation>
    <scope>NUCLEOTIDE SEQUENCE [LARGE SCALE GENOMIC DNA]</scope>
    <source>
        <strain evidence="2 3">CBS 146.42</strain>
    </source>
</reference>
<dbReference type="EMBL" id="JAACJO010000008">
    <property type="protein sequence ID" value="KAF5354729.1"/>
    <property type="molecule type" value="Genomic_DNA"/>
</dbReference>
<feature type="region of interest" description="Disordered" evidence="1">
    <location>
        <begin position="141"/>
        <end position="293"/>
    </location>
</feature>
<feature type="compositionally biased region" description="Low complexity" evidence="1">
    <location>
        <begin position="397"/>
        <end position="406"/>
    </location>
</feature>
<feature type="compositionally biased region" description="Polar residues" evidence="1">
    <location>
        <begin position="1"/>
        <end position="10"/>
    </location>
</feature>
<evidence type="ECO:0000256" key="1">
    <source>
        <dbReference type="SAM" id="MobiDB-lite"/>
    </source>
</evidence>
<feature type="region of interest" description="Disordered" evidence="1">
    <location>
        <begin position="1"/>
        <end position="30"/>
    </location>
</feature>
<comment type="caution">
    <text evidence="2">The sequence shown here is derived from an EMBL/GenBank/DDBJ whole genome shotgun (WGS) entry which is preliminary data.</text>
</comment>
<dbReference type="OrthoDB" id="8062037at2759"/>
<evidence type="ECO:0000313" key="3">
    <source>
        <dbReference type="Proteomes" id="UP000559027"/>
    </source>
</evidence>
<feature type="region of interest" description="Disordered" evidence="1">
    <location>
        <begin position="306"/>
        <end position="353"/>
    </location>
</feature>
<keyword evidence="3" id="KW-1185">Reference proteome</keyword>
<feature type="compositionally biased region" description="Basic and acidic residues" evidence="1">
    <location>
        <begin position="216"/>
        <end position="228"/>
    </location>
</feature>
<accession>A0A8H5D7S3</accession>
<proteinExistence type="predicted"/>
<gene>
    <name evidence="2" type="ORF">D9756_005279</name>
</gene>
<dbReference type="Proteomes" id="UP000559027">
    <property type="component" value="Unassembled WGS sequence"/>
</dbReference>
<sequence length="642" mass="74987">MTNENIQPTPGLSGVRKLSGSQPGLVDPTQPSRLLRLHGAKLSFAAFDPLTACSQVHPDTMKPSNAQFYRPKRVVIEIAPSGECTWRFVPSAKRENGVADEGAWPRIVNLCGELVEMTQDQWDIYKLDPFYECFVSGPSEITNIQPVSSKPPPLSPQPLRKRELLSPSPPPERSMPPPAPPRRRNWVQNESDSDDEDEVEAMIANDEQPLPRRRSVIRERRERLESQRQARRGKLKGKIEMSSQEDDMYINIFPNGSTFESSNQLPSRQSSTPEPSKRKATSAFDTSWSPDSREVEELGLRLAKNYIFSSNSNSKRTRTSSPQGPQREREFKQKRLERNRIKQQRRMAEVEAWRYQRDKRLLDEIMEEIPQAEQENASINDIPVSDASMAQDDPVSQTETEQTQQEDPIDAEDAARRKAIEESRRKLAELESDRPLWEEQAKQRRLREEVEQQAHQAKIEEQRREEAKKKTEVESRARKEREEVETKKREQEKNARRERELRDQERRQRRQRWSFGPWTTQRALERYRILSESFDTTKFTVELPLNVEDVPWPSLQSPRSFSVEDVTWDSVERFFEAIRPHLRHQDYKTLVEQSHRRFHPDRWRSRNLLKTVEDEVVRGCMEVAANTVAQALTPIWRGLKDR</sequence>
<dbReference type="AlphaFoldDB" id="A0A8H5D7S3"/>
<protein>
    <submittedName>
        <fullName evidence="2">Uncharacterized protein</fullName>
    </submittedName>
</protein>
<feature type="region of interest" description="Disordered" evidence="1">
    <location>
        <begin position="448"/>
        <end position="503"/>
    </location>
</feature>
<evidence type="ECO:0000313" key="2">
    <source>
        <dbReference type="EMBL" id="KAF5354729.1"/>
    </source>
</evidence>
<feature type="compositionally biased region" description="Polar residues" evidence="1">
    <location>
        <begin position="254"/>
        <end position="274"/>
    </location>
</feature>
<feature type="compositionally biased region" description="Pro residues" evidence="1">
    <location>
        <begin position="167"/>
        <end position="180"/>
    </location>
</feature>
<organism evidence="2 3">
    <name type="scientific">Leucocoprinus leucothites</name>
    <dbReference type="NCBI Taxonomy" id="201217"/>
    <lineage>
        <taxon>Eukaryota</taxon>
        <taxon>Fungi</taxon>
        <taxon>Dikarya</taxon>
        <taxon>Basidiomycota</taxon>
        <taxon>Agaricomycotina</taxon>
        <taxon>Agaricomycetes</taxon>
        <taxon>Agaricomycetidae</taxon>
        <taxon>Agaricales</taxon>
        <taxon>Agaricineae</taxon>
        <taxon>Agaricaceae</taxon>
        <taxon>Leucocoprinus</taxon>
    </lineage>
</organism>